<keyword evidence="2" id="KW-1185">Reference proteome</keyword>
<dbReference type="RefSeq" id="WP_248480601.1">
    <property type="nucleotide sequence ID" value="NZ_JALPRF010000012.1"/>
</dbReference>
<accession>A0ABT0HV61</accession>
<name>A0ABT0HV61_9BACT</name>
<proteinExistence type="predicted"/>
<dbReference type="EMBL" id="JALPRF010000012">
    <property type="protein sequence ID" value="MCK8495835.1"/>
    <property type="molecule type" value="Genomic_DNA"/>
</dbReference>
<sequence>MDLIQTAGLRTRPQQTRTCIVYNGETGEIDHIHTVVTMEGAPVRGQREIEAEAMTLARQQGIKLTKPKTLFVNELPRFRPERRLKIDLAKLKLIDVD</sequence>
<reference evidence="1 2" key="1">
    <citation type="submission" date="2022-04" db="EMBL/GenBank/DDBJ databases">
        <title>Spirosoma sp. strain RP8 genome sequencing and assembly.</title>
        <authorList>
            <person name="Jung Y."/>
        </authorList>
    </citation>
    <scope>NUCLEOTIDE SEQUENCE [LARGE SCALE GENOMIC DNA]</scope>
    <source>
        <strain evidence="1 2">RP8</strain>
    </source>
</reference>
<organism evidence="1 2">
    <name type="scientific">Spirosoma liriopis</name>
    <dbReference type="NCBI Taxonomy" id="2937440"/>
    <lineage>
        <taxon>Bacteria</taxon>
        <taxon>Pseudomonadati</taxon>
        <taxon>Bacteroidota</taxon>
        <taxon>Cytophagia</taxon>
        <taxon>Cytophagales</taxon>
        <taxon>Cytophagaceae</taxon>
        <taxon>Spirosoma</taxon>
    </lineage>
</organism>
<evidence type="ECO:0000313" key="2">
    <source>
        <dbReference type="Proteomes" id="UP001202180"/>
    </source>
</evidence>
<evidence type="ECO:0000313" key="1">
    <source>
        <dbReference type="EMBL" id="MCK8495835.1"/>
    </source>
</evidence>
<comment type="caution">
    <text evidence="1">The sequence shown here is derived from an EMBL/GenBank/DDBJ whole genome shotgun (WGS) entry which is preliminary data.</text>
</comment>
<protein>
    <submittedName>
        <fullName evidence="1">Uncharacterized protein</fullName>
    </submittedName>
</protein>
<dbReference type="Proteomes" id="UP001202180">
    <property type="component" value="Unassembled WGS sequence"/>
</dbReference>
<gene>
    <name evidence="1" type="ORF">M0L20_28475</name>
</gene>